<evidence type="ECO:0000256" key="1">
    <source>
        <dbReference type="SAM" id="MobiDB-lite"/>
    </source>
</evidence>
<reference evidence="2" key="1">
    <citation type="submission" date="2023-07" db="EMBL/GenBank/DDBJ databases">
        <authorList>
            <consortium name="AG Swart"/>
            <person name="Singh M."/>
            <person name="Singh A."/>
            <person name="Seah K."/>
            <person name="Emmerich C."/>
        </authorList>
    </citation>
    <scope>NUCLEOTIDE SEQUENCE</scope>
    <source>
        <strain evidence="2">DP1</strain>
    </source>
</reference>
<evidence type="ECO:0000313" key="2">
    <source>
        <dbReference type="EMBL" id="CAI2374016.1"/>
    </source>
</evidence>
<name>A0AAD2CXP5_EUPCR</name>
<feature type="compositionally biased region" description="Basic and acidic residues" evidence="1">
    <location>
        <begin position="1"/>
        <end position="15"/>
    </location>
</feature>
<comment type="caution">
    <text evidence="2">The sequence shown here is derived from an EMBL/GenBank/DDBJ whole genome shotgun (WGS) entry which is preliminary data.</text>
</comment>
<accession>A0AAD2CXP5</accession>
<proteinExistence type="predicted"/>
<keyword evidence="3" id="KW-1185">Reference proteome</keyword>
<dbReference type="Proteomes" id="UP001295684">
    <property type="component" value="Unassembled WGS sequence"/>
</dbReference>
<dbReference type="EMBL" id="CAMPGE010015389">
    <property type="protein sequence ID" value="CAI2374016.1"/>
    <property type="molecule type" value="Genomic_DNA"/>
</dbReference>
<evidence type="ECO:0000313" key="3">
    <source>
        <dbReference type="Proteomes" id="UP001295684"/>
    </source>
</evidence>
<gene>
    <name evidence="2" type="ORF">ECRASSUSDP1_LOCUS15365</name>
</gene>
<organism evidence="2 3">
    <name type="scientific">Euplotes crassus</name>
    <dbReference type="NCBI Taxonomy" id="5936"/>
    <lineage>
        <taxon>Eukaryota</taxon>
        <taxon>Sar</taxon>
        <taxon>Alveolata</taxon>
        <taxon>Ciliophora</taxon>
        <taxon>Intramacronucleata</taxon>
        <taxon>Spirotrichea</taxon>
        <taxon>Hypotrichia</taxon>
        <taxon>Euplotida</taxon>
        <taxon>Euplotidae</taxon>
        <taxon>Moneuplotes</taxon>
    </lineage>
</organism>
<protein>
    <submittedName>
        <fullName evidence="2">Uncharacterized protein</fullName>
    </submittedName>
</protein>
<sequence>MSQEETKLGAKEPKRPKGLMNRRKRVEFEKSKKFSRKFIGARSRKQEKRKLVSFDFEKLSTEKDAKEKIVAYTAISQYKEEKRKDTFTPEEENNVMQISSQDHPLMSIDELFSINNEDENPIKSCDEKIKNRIAEIVKLRIQQIKKSQNLLYLLVNLLKINFS</sequence>
<feature type="region of interest" description="Disordered" evidence="1">
    <location>
        <begin position="1"/>
        <end position="23"/>
    </location>
</feature>
<dbReference type="AlphaFoldDB" id="A0AAD2CXP5"/>